<evidence type="ECO:0000313" key="3">
    <source>
        <dbReference type="Proteomes" id="UP000072989"/>
    </source>
</evidence>
<gene>
    <name evidence="2" type="ORF">SORDD17_00608</name>
</gene>
<dbReference type="EMBL" id="LQZE01000125">
    <property type="protein sequence ID" value="KXU16176.1"/>
    <property type="molecule type" value="Genomic_DNA"/>
</dbReference>
<evidence type="ECO:0000256" key="1">
    <source>
        <dbReference type="SAM" id="MobiDB-lite"/>
    </source>
</evidence>
<dbReference type="NCBIfam" id="TIGR00616">
    <property type="entry name" value="rect"/>
    <property type="match status" value="1"/>
</dbReference>
<reference evidence="2 3" key="1">
    <citation type="submission" date="2016-01" db="EMBL/GenBank/DDBJ databases">
        <title>Highly variable Streptococcus oralis are common among viridans streptococci isolated from primates.</title>
        <authorList>
            <person name="Denapaite D."/>
            <person name="Rieger M."/>
            <person name="Koendgen S."/>
            <person name="Brueckner R."/>
            <person name="Ochigava I."/>
            <person name="Kappeler P."/>
            <person name="Maetz-Rensing K."/>
            <person name="Leendertz F."/>
            <person name="Hakenbeck R."/>
        </authorList>
    </citation>
    <scope>NUCLEOTIDE SEQUENCE [LARGE SCALE GENOMIC DNA]</scope>
    <source>
        <strain evidence="2 3">DD17</strain>
    </source>
</reference>
<dbReference type="RefSeq" id="WP_061865561.1">
    <property type="nucleotide sequence ID" value="NZ_KQ970795.1"/>
</dbReference>
<name>A0A139RN67_STROR</name>
<dbReference type="AlphaFoldDB" id="A0A139RN67"/>
<feature type="region of interest" description="Disordered" evidence="1">
    <location>
        <begin position="261"/>
        <end position="290"/>
    </location>
</feature>
<dbReference type="Proteomes" id="UP000072989">
    <property type="component" value="Unassembled WGS sequence"/>
</dbReference>
<protein>
    <submittedName>
        <fullName evidence="2">Recombinational DNA repair protein RecT (Prophage associated)</fullName>
    </submittedName>
</protein>
<sequence>MANELTHKQFFNSPAVKQKFAEVVNGNGQQFVASLLSVVQNNGLLAKASNESIMTSAMKAAVLNLPIEPSLGYAYIVPYKNQAQFQIGYKGLIQLAQRSGQVTRLNAGEIYESQYKGFNPLTEDLEVDMSAIPKEKEKVVGYFAFMRLANGFEKTVFWTKERVQTHGKKYSQSFSSKYSPWQSDFDAMARKTVLKHMLSTYAPLSTELQEAIVADNEDSTVSNKKEMKDVTQDPAAETLDGILGAPDNPVEGDNVVDGEITAETKTHPKTAKKTANPDELASTEYPADEIPDFDEETGEVLEEFSFFEGNTTNIKE</sequence>
<dbReference type="InterPro" id="IPR018330">
    <property type="entry name" value="RecT_fam"/>
</dbReference>
<dbReference type="GO" id="GO:0006259">
    <property type="term" value="P:DNA metabolic process"/>
    <property type="evidence" value="ECO:0007669"/>
    <property type="project" value="InterPro"/>
</dbReference>
<dbReference type="GO" id="GO:0003677">
    <property type="term" value="F:DNA binding"/>
    <property type="evidence" value="ECO:0007669"/>
    <property type="project" value="InterPro"/>
</dbReference>
<organism evidence="2 3">
    <name type="scientific">Streptococcus oralis</name>
    <dbReference type="NCBI Taxonomy" id="1303"/>
    <lineage>
        <taxon>Bacteria</taxon>
        <taxon>Bacillati</taxon>
        <taxon>Bacillota</taxon>
        <taxon>Bacilli</taxon>
        <taxon>Lactobacillales</taxon>
        <taxon>Streptococcaceae</taxon>
        <taxon>Streptococcus</taxon>
    </lineage>
</organism>
<dbReference type="PATRIC" id="fig|1303.87.peg.737"/>
<dbReference type="InterPro" id="IPR004590">
    <property type="entry name" value="ssDNA_annealing_RecT"/>
</dbReference>
<proteinExistence type="predicted"/>
<dbReference type="Pfam" id="PF03837">
    <property type="entry name" value="RecT"/>
    <property type="match status" value="1"/>
</dbReference>
<evidence type="ECO:0000313" key="2">
    <source>
        <dbReference type="EMBL" id="KXU16176.1"/>
    </source>
</evidence>
<comment type="caution">
    <text evidence="2">The sequence shown here is derived from an EMBL/GenBank/DDBJ whole genome shotgun (WGS) entry which is preliminary data.</text>
</comment>
<accession>A0A139RN67</accession>